<dbReference type="Proteomes" id="UP000245119">
    <property type="component" value="Linkage Group LG5"/>
</dbReference>
<sequence length="138" mass="15413">MMPHVRAKSVFSPPALDCSDFGSHSHHATGTGYYPDDSPIEGGYVDVRDHPLHTLQEFLAGSAPYVSVAMDEHLRIPYGTQICIKELNQKYHKFIVFKVVDTGPAFTNKGYSRIDICVRDEHASYDDTINGPLTLVFK</sequence>
<comment type="caution">
    <text evidence="1">The sequence shown here is derived from an EMBL/GenBank/DDBJ whole genome shotgun (WGS) entry which is preliminary data.</text>
</comment>
<accession>A0A2T7P9G3</accession>
<keyword evidence="2" id="KW-1185">Reference proteome</keyword>
<dbReference type="AlphaFoldDB" id="A0A2T7P9G3"/>
<proteinExistence type="predicted"/>
<evidence type="ECO:0000313" key="1">
    <source>
        <dbReference type="EMBL" id="PVD30046.1"/>
    </source>
</evidence>
<protein>
    <submittedName>
        <fullName evidence="1">Uncharacterized protein</fullName>
    </submittedName>
</protein>
<name>A0A2T7P9G3_POMCA</name>
<reference evidence="1 2" key="1">
    <citation type="submission" date="2018-04" db="EMBL/GenBank/DDBJ databases">
        <title>The genome of golden apple snail Pomacea canaliculata provides insight into stress tolerance and invasive adaptation.</title>
        <authorList>
            <person name="Liu C."/>
            <person name="Liu B."/>
            <person name="Ren Y."/>
            <person name="Zhang Y."/>
            <person name="Wang H."/>
            <person name="Li S."/>
            <person name="Jiang F."/>
            <person name="Yin L."/>
            <person name="Zhang G."/>
            <person name="Qian W."/>
            <person name="Fan W."/>
        </authorList>
    </citation>
    <scope>NUCLEOTIDE SEQUENCE [LARGE SCALE GENOMIC DNA]</scope>
    <source>
        <strain evidence="1">SZHN2017</strain>
        <tissue evidence="1">Muscle</tissue>
    </source>
</reference>
<evidence type="ECO:0000313" key="2">
    <source>
        <dbReference type="Proteomes" id="UP000245119"/>
    </source>
</evidence>
<dbReference type="EMBL" id="PZQS01000005">
    <property type="protein sequence ID" value="PVD30046.1"/>
    <property type="molecule type" value="Genomic_DNA"/>
</dbReference>
<gene>
    <name evidence="1" type="ORF">C0Q70_09307</name>
</gene>
<organism evidence="1 2">
    <name type="scientific">Pomacea canaliculata</name>
    <name type="common">Golden apple snail</name>
    <dbReference type="NCBI Taxonomy" id="400727"/>
    <lineage>
        <taxon>Eukaryota</taxon>
        <taxon>Metazoa</taxon>
        <taxon>Spiralia</taxon>
        <taxon>Lophotrochozoa</taxon>
        <taxon>Mollusca</taxon>
        <taxon>Gastropoda</taxon>
        <taxon>Caenogastropoda</taxon>
        <taxon>Architaenioglossa</taxon>
        <taxon>Ampullarioidea</taxon>
        <taxon>Ampullariidae</taxon>
        <taxon>Pomacea</taxon>
    </lineage>
</organism>
<dbReference type="OrthoDB" id="7752123at2759"/>